<evidence type="ECO:0000256" key="3">
    <source>
        <dbReference type="ARBA" id="ARBA00023163"/>
    </source>
</evidence>
<dbReference type="InterPro" id="IPR000524">
    <property type="entry name" value="Tscrpt_reg_HTH_GntR"/>
</dbReference>
<dbReference type="PROSITE" id="PS50949">
    <property type="entry name" value="HTH_GNTR"/>
    <property type="match status" value="1"/>
</dbReference>
<dbReference type="Pfam" id="PF00392">
    <property type="entry name" value="GntR"/>
    <property type="match status" value="1"/>
</dbReference>
<dbReference type="Proteomes" id="UP000772196">
    <property type="component" value="Unassembled WGS sequence"/>
</dbReference>
<gene>
    <name evidence="5" type="ORF">HFV08_15930</name>
</gene>
<dbReference type="CDD" id="cd07377">
    <property type="entry name" value="WHTH_GntR"/>
    <property type="match status" value="1"/>
</dbReference>
<dbReference type="InterPro" id="IPR036388">
    <property type="entry name" value="WH-like_DNA-bd_sf"/>
</dbReference>
<keyword evidence="6" id="KW-1185">Reference proteome</keyword>
<evidence type="ECO:0000259" key="4">
    <source>
        <dbReference type="PROSITE" id="PS50949"/>
    </source>
</evidence>
<dbReference type="PRINTS" id="PR00035">
    <property type="entry name" value="HTHGNTR"/>
</dbReference>
<reference evidence="5 6" key="1">
    <citation type="submission" date="2020-04" db="EMBL/GenBank/DDBJ databases">
        <title>Phylogenetic Diversity and Antibacterial Activity against Ralstonia solanacearum of Endophytic Actinomycete Isolated from Moss.</title>
        <authorList>
            <person name="Zhuang X."/>
        </authorList>
    </citation>
    <scope>NUCLEOTIDE SEQUENCE [LARGE SCALE GENOMIC DNA]</scope>
    <source>
        <strain evidence="5 6">LD120</strain>
    </source>
</reference>
<protein>
    <submittedName>
        <fullName evidence="5">GntR family transcriptional regulator</fullName>
    </submittedName>
</protein>
<evidence type="ECO:0000256" key="2">
    <source>
        <dbReference type="ARBA" id="ARBA00023125"/>
    </source>
</evidence>
<dbReference type="PANTHER" id="PTHR44846">
    <property type="entry name" value="MANNOSYL-D-GLYCERATE TRANSPORT/METABOLISM SYSTEM REPRESSOR MNGR-RELATED"/>
    <property type="match status" value="1"/>
</dbReference>
<proteinExistence type="predicted"/>
<name>A0ABX1H3T2_9ACTN</name>
<dbReference type="RefSeq" id="WP_168539991.1">
    <property type="nucleotide sequence ID" value="NZ_JAAWWP010000008.1"/>
</dbReference>
<dbReference type="InterPro" id="IPR036390">
    <property type="entry name" value="WH_DNA-bd_sf"/>
</dbReference>
<dbReference type="SMART" id="SM00345">
    <property type="entry name" value="HTH_GNTR"/>
    <property type="match status" value="1"/>
</dbReference>
<dbReference type="Gene3D" id="1.10.10.10">
    <property type="entry name" value="Winged helix-like DNA-binding domain superfamily/Winged helix DNA-binding domain"/>
    <property type="match status" value="1"/>
</dbReference>
<sequence length="266" mass="29362">MPDPAASVPPYRRYAETLRNDIQGRVLAAGDKLPSEHQLAERFGTTRATIRKAIALLRAEGLVVSHQGKGAFVRSAPRVRMLGGGEHYRMRRGSGKSNFNAEAEAQGRAAVQHIREVREALAPPEVAEALDVPFGESVIVRRRLFTVDEEPMQLVDGYYPVDLARNTPIAEPRRIRGGVHAFLENPAGPVRRRVARFVEDLHVRMPTPSEVSELNIPPGVPVARVFRTAYDAEGVPLEVLDSLVPCDRHAFRYVIDVPAAGDTQQT</sequence>
<dbReference type="InterPro" id="IPR028978">
    <property type="entry name" value="Chorismate_lyase_/UTRA_dom_sf"/>
</dbReference>
<comment type="caution">
    <text evidence="5">The sequence shown here is derived from an EMBL/GenBank/DDBJ whole genome shotgun (WGS) entry which is preliminary data.</text>
</comment>
<dbReference type="InterPro" id="IPR050679">
    <property type="entry name" value="Bact_HTH_transcr_reg"/>
</dbReference>
<feature type="domain" description="HTH gntR-type" evidence="4">
    <location>
        <begin position="8"/>
        <end position="76"/>
    </location>
</feature>
<organism evidence="5 6">
    <name type="scientific">Streptomyces physcomitrii</name>
    <dbReference type="NCBI Taxonomy" id="2724184"/>
    <lineage>
        <taxon>Bacteria</taxon>
        <taxon>Bacillati</taxon>
        <taxon>Actinomycetota</taxon>
        <taxon>Actinomycetes</taxon>
        <taxon>Kitasatosporales</taxon>
        <taxon>Streptomycetaceae</taxon>
        <taxon>Streptomyces</taxon>
    </lineage>
</organism>
<evidence type="ECO:0000313" key="6">
    <source>
        <dbReference type="Proteomes" id="UP000772196"/>
    </source>
</evidence>
<keyword evidence="3" id="KW-0804">Transcription</keyword>
<dbReference type="PANTHER" id="PTHR44846:SF17">
    <property type="entry name" value="GNTR-FAMILY TRANSCRIPTIONAL REGULATOR"/>
    <property type="match status" value="1"/>
</dbReference>
<dbReference type="Gene3D" id="3.40.1410.10">
    <property type="entry name" value="Chorismate lyase-like"/>
    <property type="match status" value="1"/>
</dbReference>
<keyword evidence="1" id="KW-0805">Transcription regulation</keyword>
<dbReference type="SUPFAM" id="SSF64288">
    <property type="entry name" value="Chorismate lyase-like"/>
    <property type="match status" value="1"/>
</dbReference>
<keyword evidence="2" id="KW-0238">DNA-binding</keyword>
<dbReference type="Pfam" id="PF07702">
    <property type="entry name" value="UTRA"/>
    <property type="match status" value="1"/>
</dbReference>
<dbReference type="InterPro" id="IPR011663">
    <property type="entry name" value="UTRA"/>
</dbReference>
<evidence type="ECO:0000256" key="1">
    <source>
        <dbReference type="ARBA" id="ARBA00023015"/>
    </source>
</evidence>
<evidence type="ECO:0000313" key="5">
    <source>
        <dbReference type="EMBL" id="NKI42698.1"/>
    </source>
</evidence>
<dbReference type="SMART" id="SM00866">
    <property type="entry name" value="UTRA"/>
    <property type="match status" value="1"/>
</dbReference>
<accession>A0ABX1H3T2</accession>
<dbReference type="SUPFAM" id="SSF46785">
    <property type="entry name" value="Winged helix' DNA-binding domain"/>
    <property type="match status" value="1"/>
</dbReference>
<dbReference type="EMBL" id="JAAWWP010000008">
    <property type="protein sequence ID" value="NKI42698.1"/>
    <property type="molecule type" value="Genomic_DNA"/>
</dbReference>